<accession>A0A131YDG7</accession>
<organism evidence="1">
    <name type="scientific">Rhipicephalus appendiculatus</name>
    <name type="common">Brown ear tick</name>
    <dbReference type="NCBI Taxonomy" id="34631"/>
    <lineage>
        <taxon>Eukaryota</taxon>
        <taxon>Metazoa</taxon>
        <taxon>Ecdysozoa</taxon>
        <taxon>Arthropoda</taxon>
        <taxon>Chelicerata</taxon>
        <taxon>Arachnida</taxon>
        <taxon>Acari</taxon>
        <taxon>Parasitiformes</taxon>
        <taxon>Ixodida</taxon>
        <taxon>Ixodoidea</taxon>
        <taxon>Ixodidae</taxon>
        <taxon>Rhipicephalinae</taxon>
        <taxon>Rhipicephalus</taxon>
        <taxon>Rhipicephalus</taxon>
    </lineage>
</organism>
<proteinExistence type="predicted"/>
<dbReference type="AlphaFoldDB" id="A0A131YDG7"/>
<dbReference type="EMBL" id="GEDV01012596">
    <property type="protein sequence ID" value="JAP75961.1"/>
    <property type="molecule type" value="Transcribed_RNA"/>
</dbReference>
<evidence type="ECO:0000313" key="1">
    <source>
        <dbReference type="EMBL" id="JAP75961.1"/>
    </source>
</evidence>
<dbReference type="InterPro" id="IPR011044">
    <property type="entry name" value="Quino_amine_DH_bsu"/>
</dbReference>
<reference evidence="1" key="1">
    <citation type="journal article" date="2016" name="Ticks Tick Borne Dis.">
        <title>De novo assembly and annotation of the salivary gland transcriptome of Rhipicephalus appendiculatus male and female ticks during blood feeding.</title>
        <authorList>
            <person name="de Castro M.H."/>
            <person name="de Klerk D."/>
            <person name="Pienaar R."/>
            <person name="Latif A.A."/>
            <person name="Rees D.J."/>
            <person name="Mans B.J."/>
        </authorList>
    </citation>
    <scope>NUCLEOTIDE SEQUENCE</scope>
    <source>
        <tissue evidence="1">Salivary glands</tissue>
    </source>
</reference>
<name>A0A131YDG7_RHIAP</name>
<sequence length="500" mass="55674">MAFTVLKKTSHCRELIRGTLISPSPNLVSYCYLNDCSLSVVDFKTELVTARVDGVQDFIWREGADGDELVILSNKHDLSLYSSLVAGSYAKKQLKWTSLHEPETIELIYCNDRTFVFLINKSHLASAVLISDVLETVWCLESPCDILKVRVLGSDLHVLTSQGSLFAYDIKDGSQTAHWELQEDLFDLKKSSDFCVFHQSETAVICVGHTQLYTVRLRRSLDEKDAPKRTIKSKGIITGLTKGRPSPAATAHCKLLFDMSIQDADQHVMWMPDDRHLILCCGAQGLQNLATFELDANGVFTLVPCESGLPEEGSFSVVYDTRSTMGHAPAFLFSHCTATLTFGAATRRLLAEVMERTGTRTAETLSQLNQWQVMAVDLTVLLRGVQNRQLDMVAFFLKAKEDALATQLSKEPEPRQSSAQLQLLSREAETWSKVLEELTNVIRENSEDLSSKLFSQQLLQVTICSSGKKHQTKDPAPLVVKGGKAVVTYSCLGENMPEWL</sequence>
<dbReference type="SUPFAM" id="SSF50969">
    <property type="entry name" value="YVTN repeat-like/Quinoprotein amine dehydrogenase"/>
    <property type="match status" value="1"/>
</dbReference>
<protein>
    <submittedName>
        <fullName evidence="1">Spatacsin</fullName>
    </submittedName>
</protein>